<gene>
    <name evidence="1" type="ORF">EUGRSUZ_I01910</name>
</gene>
<dbReference type="EMBL" id="KK198761">
    <property type="protein sequence ID" value="KCW56158.1"/>
    <property type="molecule type" value="Genomic_DNA"/>
</dbReference>
<organism evidence="1">
    <name type="scientific">Eucalyptus grandis</name>
    <name type="common">Flooded gum</name>
    <dbReference type="NCBI Taxonomy" id="71139"/>
    <lineage>
        <taxon>Eukaryota</taxon>
        <taxon>Viridiplantae</taxon>
        <taxon>Streptophyta</taxon>
        <taxon>Embryophyta</taxon>
        <taxon>Tracheophyta</taxon>
        <taxon>Spermatophyta</taxon>
        <taxon>Magnoliopsida</taxon>
        <taxon>eudicotyledons</taxon>
        <taxon>Gunneridae</taxon>
        <taxon>Pentapetalae</taxon>
        <taxon>rosids</taxon>
        <taxon>malvids</taxon>
        <taxon>Myrtales</taxon>
        <taxon>Myrtaceae</taxon>
        <taxon>Myrtoideae</taxon>
        <taxon>Eucalypteae</taxon>
        <taxon>Eucalyptus</taxon>
    </lineage>
</organism>
<sequence length="124" mass="14138">MAGCVAYMTEMTRDANLASYVQKTNGTYKEERNLTLTPLVTRGRAKDGFEQAAALVVAFRQWKDLAKKLHPSRTRHQSATSNSIPSLESLPIFFRAPFFTTVKRYQLYIFSTLQIVQSLFFFGC</sequence>
<name>A0A059AQN4_EUCGR</name>
<accession>A0A059AQN4</accession>
<evidence type="ECO:0000313" key="1">
    <source>
        <dbReference type="EMBL" id="KCW56158.1"/>
    </source>
</evidence>
<protein>
    <submittedName>
        <fullName evidence="1">Uncharacterized protein</fullName>
    </submittedName>
</protein>
<dbReference type="Gramene" id="KCW56158">
    <property type="protein sequence ID" value="KCW56158"/>
    <property type="gene ID" value="EUGRSUZ_I01910"/>
</dbReference>
<reference evidence="1" key="1">
    <citation type="submission" date="2013-07" db="EMBL/GenBank/DDBJ databases">
        <title>The genome of Eucalyptus grandis.</title>
        <authorList>
            <person name="Schmutz J."/>
            <person name="Hayes R."/>
            <person name="Myburg A."/>
            <person name="Tuskan G."/>
            <person name="Grattapaglia D."/>
            <person name="Rokhsar D.S."/>
        </authorList>
    </citation>
    <scope>NUCLEOTIDE SEQUENCE</scope>
    <source>
        <tissue evidence="1">Leaf extractions</tissue>
    </source>
</reference>
<dbReference type="InParanoid" id="A0A059AQN4"/>
<proteinExistence type="predicted"/>
<dbReference type="AlphaFoldDB" id="A0A059AQN4"/>